<evidence type="ECO:0000256" key="1">
    <source>
        <dbReference type="SAM" id="MobiDB-lite"/>
    </source>
</evidence>
<accession>A0ABU3B1Y7</accession>
<dbReference type="EMBL" id="JAVRFH010000100">
    <property type="protein sequence ID" value="MDT0616140.1"/>
    <property type="molecule type" value="Genomic_DNA"/>
</dbReference>
<dbReference type="Pfam" id="PF13424">
    <property type="entry name" value="TPR_12"/>
    <property type="match status" value="3"/>
</dbReference>
<dbReference type="InterPro" id="IPR011990">
    <property type="entry name" value="TPR-like_helical_dom_sf"/>
</dbReference>
<name>A0ABU3B1Y7_9ACTN</name>
<evidence type="ECO:0000313" key="2">
    <source>
        <dbReference type="EMBL" id="MDT0616140.1"/>
    </source>
</evidence>
<gene>
    <name evidence="2" type="ORF">RM812_39255</name>
</gene>
<dbReference type="SMART" id="SM00028">
    <property type="entry name" value="TPR"/>
    <property type="match status" value="7"/>
</dbReference>
<dbReference type="PRINTS" id="PR00364">
    <property type="entry name" value="DISEASERSIST"/>
</dbReference>
<protein>
    <submittedName>
        <fullName evidence="2">Tetratricopeptide repeat protein</fullName>
    </submittedName>
</protein>
<sequence>MGAQRKELHARLRGLRERAEAARREANRPHSQQALERAVQLSGLPKAERFVGKRASDWAPKTFERFKMPQSDNDDVVLALVTVWSQWAGEKGDERWWRNQLTRAREEQPLTVGADLVPTTHGSQVTNLSPDVPSLLPDPPTVFTGREQEVHRLLVALAPKSASIRQVDSPTVSPSENPAGGGVVVSAVAGMAGVGKTALALTVAQRAWAQGWFTNALYVDLRGYDLAPVTADQALEVLLRQLGAEPERIPPTVDERAGMYRSLLQSFIVQGRAVLVVADNVSRADQVLPLIPASGPHRLLTTSRHTLPTLISVGVASVELGTLSPDGAVALVCEVLNRTDATDRRVVAEPQAVVELTRLCGYLPLALHITAALLAMDPYQQIADLTTQLAGASSRLDHLNDGERAVRTSLDLSHRHLSPEQADLLALLSLNPGPDFGLEAASVLAGTPADRTRSTLRELTRAHLLDHTDGRWSMHDLVRDYATEKTQAAPSSGECARSGTDEWEQNRNEQDARHSRQHPWLSAFRKSGGPADTRVPAAHPQVLAPPYYQALGRLLNHYRVTAHYAAGRPSLRSRRVFSRADGLSWLDSERANLVAAVKRARNAGFLETAINLALTLDDYLDQQRRFDDWVTVTVIARDAAHETGDKDAEARAWGNLGNAFRQSRRADDAVVACERARDLFQQLNERHYEAQASTALGHALQEAGRVDEAIATYENARVLYQQMGHKRGEADVGDGLGKAFTQTGRIEDAISTLEHARDVYQQLRDPQGLAIAWDSLGRALQKAGRSEEAITAHQTARDLNQQLNDRHGEASSWRLLGTALQHTGRFEEAITAHQTARDLFQHTNDLLIAAATEGSLANALQAAQRFNEAITALERARGLFRQLNERHGEAMSWEHQGLLLQKAGRIDEAITALERACDLYRQLPNRQAEETSLNRLADALQKAGRLDEAALARSPRHPHSP</sequence>
<feature type="compositionally biased region" description="Basic and acidic residues" evidence="1">
    <location>
        <begin position="504"/>
        <end position="514"/>
    </location>
</feature>
<dbReference type="SUPFAM" id="SSF52540">
    <property type="entry name" value="P-loop containing nucleoside triphosphate hydrolases"/>
    <property type="match status" value="1"/>
</dbReference>
<evidence type="ECO:0000313" key="3">
    <source>
        <dbReference type="Proteomes" id="UP001180724"/>
    </source>
</evidence>
<dbReference type="Gene3D" id="3.40.50.300">
    <property type="entry name" value="P-loop containing nucleotide triphosphate hydrolases"/>
    <property type="match status" value="1"/>
</dbReference>
<feature type="region of interest" description="Disordered" evidence="1">
    <location>
        <begin position="484"/>
        <end position="537"/>
    </location>
</feature>
<dbReference type="Gene3D" id="1.25.40.10">
    <property type="entry name" value="Tetratricopeptide repeat domain"/>
    <property type="match status" value="2"/>
</dbReference>
<dbReference type="PANTHER" id="PTHR10098:SF108">
    <property type="entry name" value="TETRATRICOPEPTIDE REPEAT PROTEIN 28"/>
    <property type="match status" value="1"/>
</dbReference>
<keyword evidence="3" id="KW-1185">Reference proteome</keyword>
<dbReference type="Proteomes" id="UP001180724">
    <property type="component" value="Unassembled WGS sequence"/>
</dbReference>
<dbReference type="SUPFAM" id="SSF48452">
    <property type="entry name" value="TPR-like"/>
    <property type="match status" value="2"/>
</dbReference>
<proteinExistence type="predicted"/>
<dbReference type="RefSeq" id="WP_311585297.1">
    <property type="nucleotide sequence ID" value="NZ_JAVRFH010000100.1"/>
</dbReference>
<dbReference type="PANTHER" id="PTHR10098">
    <property type="entry name" value="RAPSYN-RELATED"/>
    <property type="match status" value="1"/>
</dbReference>
<comment type="caution">
    <text evidence="2">The sequence shown here is derived from an EMBL/GenBank/DDBJ whole genome shotgun (WGS) entry which is preliminary data.</text>
</comment>
<dbReference type="InterPro" id="IPR027417">
    <property type="entry name" value="P-loop_NTPase"/>
</dbReference>
<reference evidence="2" key="1">
    <citation type="submission" date="2024-05" db="EMBL/GenBank/DDBJ databases">
        <title>30 novel species of actinomycetes from the DSMZ collection.</title>
        <authorList>
            <person name="Nouioui I."/>
        </authorList>
    </citation>
    <scope>NUCLEOTIDE SEQUENCE</scope>
    <source>
        <strain evidence="2">DSM 40712</strain>
    </source>
</reference>
<organism evidence="2 3">
    <name type="scientific">Streptomyces lancefieldiae</name>
    <dbReference type="NCBI Taxonomy" id="3075520"/>
    <lineage>
        <taxon>Bacteria</taxon>
        <taxon>Bacillati</taxon>
        <taxon>Actinomycetota</taxon>
        <taxon>Actinomycetes</taxon>
        <taxon>Kitasatosporales</taxon>
        <taxon>Streptomycetaceae</taxon>
        <taxon>Streptomyces</taxon>
    </lineage>
</organism>
<dbReference type="InterPro" id="IPR019734">
    <property type="entry name" value="TPR_rpt"/>
</dbReference>